<dbReference type="PANTHER" id="PTHR43553">
    <property type="entry name" value="HEAVY METAL TRANSPORTER"/>
    <property type="match status" value="1"/>
</dbReference>
<dbReference type="InterPro" id="IPR003439">
    <property type="entry name" value="ABC_transporter-like_ATP-bd"/>
</dbReference>
<dbReference type="InterPro" id="IPR017871">
    <property type="entry name" value="ABC_transporter-like_CS"/>
</dbReference>
<evidence type="ECO:0000259" key="11">
    <source>
        <dbReference type="PROSITE" id="PS50893"/>
    </source>
</evidence>
<dbReference type="FunFam" id="3.40.50.300:FF:000224">
    <property type="entry name" value="Energy-coupling factor transporter ATP-binding protein EcfA"/>
    <property type="match status" value="1"/>
</dbReference>
<evidence type="ECO:0000256" key="1">
    <source>
        <dbReference type="ARBA" id="ARBA00004202"/>
    </source>
</evidence>
<gene>
    <name evidence="12" type="ORF">DCCM_3672</name>
</gene>
<evidence type="ECO:0000256" key="8">
    <source>
        <dbReference type="ARBA" id="ARBA00023136"/>
    </source>
</evidence>
<dbReference type="CDD" id="cd03225">
    <property type="entry name" value="ABC_cobalt_CbiO_domain1"/>
    <property type="match status" value="1"/>
</dbReference>
<dbReference type="Gene3D" id="3.40.50.300">
    <property type="entry name" value="P-loop containing nucleotide triphosphate hydrolases"/>
    <property type="match status" value="1"/>
</dbReference>
<dbReference type="GO" id="GO:0042626">
    <property type="term" value="F:ATPase-coupled transmembrane transporter activity"/>
    <property type="evidence" value="ECO:0007669"/>
    <property type="project" value="TreeGrafter"/>
</dbReference>
<evidence type="ECO:0000256" key="3">
    <source>
        <dbReference type="ARBA" id="ARBA00022448"/>
    </source>
</evidence>
<comment type="subcellular location">
    <subcellularLocation>
        <location evidence="1 10">Cell membrane</location>
        <topology evidence="1 10">Peripheral membrane protein</topology>
    </subcellularLocation>
</comment>
<dbReference type="InterPro" id="IPR050095">
    <property type="entry name" value="ECF_ABC_transporter_ATP-bd"/>
</dbReference>
<sequence>MTEIIMEARDVVHQYPDGTRALNNITLSLEKGKKIAFLGPNGAGKSTLFLHFNGILKPARGKIIFRGREIRYDHSSLTELRKNVGIVFQDPEIQLFSASVYQEISFGPLNMGLSREEVRRRVDRAMEITGVTGLKNKATHYLSYGQKKRVSIADILAMNPQVIIFDEPTSGLDPKLTGQIMELFDGFSREGKTVILSTHDVNAAYSWADHVIVIKDGSVAGEGEPEDIFQDDGLLAAADLDKPWLVDVYRQLRSRGLVAEGCGVPRTREKLFGLIRNI</sequence>
<evidence type="ECO:0000256" key="4">
    <source>
        <dbReference type="ARBA" id="ARBA00022475"/>
    </source>
</evidence>
<dbReference type="Pfam" id="PF00005">
    <property type="entry name" value="ABC_tran"/>
    <property type="match status" value="1"/>
</dbReference>
<evidence type="ECO:0000256" key="9">
    <source>
        <dbReference type="ARBA" id="ARBA00025157"/>
    </source>
</evidence>
<evidence type="ECO:0000256" key="6">
    <source>
        <dbReference type="ARBA" id="ARBA00022840"/>
    </source>
</evidence>
<dbReference type="Proteomes" id="UP000239549">
    <property type="component" value="Unassembled WGS sequence"/>
</dbReference>
<dbReference type="PROSITE" id="PS50893">
    <property type="entry name" value="ABC_TRANSPORTER_2"/>
    <property type="match status" value="1"/>
</dbReference>
<dbReference type="GO" id="GO:0016887">
    <property type="term" value="F:ATP hydrolysis activity"/>
    <property type="evidence" value="ECO:0007669"/>
    <property type="project" value="InterPro"/>
</dbReference>
<reference evidence="13" key="1">
    <citation type="submission" date="2018-02" db="EMBL/GenBank/DDBJ databases">
        <title>Genome sequence of Desulfocucumis palustris strain NAW-5.</title>
        <authorList>
            <person name="Watanabe M."/>
            <person name="Kojima H."/>
            <person name="Fukui M."/>
        </authorList>
    </citation>
    <scope>NUCLEOTIDE SEQUENCE [LARGE SCALE GENOMIC DNA]</scope>
    <source>
        <strain evidence="13">NAW-5</strain>
    </source>
</reference>
<keyword evidence="5 10" id="KW-0547">Nucleotide-binding</keyword>
<dbReference type="SMART" id="SM00382">
    <property type="entry name" value="AAA"/>
    <property type="match status" value="1"/>
</dbReference>
<keyword evidence="3 10" id="KW-0813">Transport</keyword>
<comment type="function">
    <text evidence="9">Probably part of an ABC transporter complex. Responsible for energy coupling to the transport system.</text>
</comment>
<dbReference type="InterPro" id="IPR005876">
    <property type="entry name" value="Co_trans_ATP-bd"/>
</dbReference>
<evidence type="ECO:0000256" key="2">
    <source>
        <dbReference type="ARBA" id="ARBA00005417"/>
    </source>
</evidence>
<evidence type="ECO:0000256" key="5">
    <source>
        <dbReference type="ARBA" id="ARBA00022741"/>
    </source>
</evidence>
<keyword evidence="8 10" id="KW-0472">Membrane</keyword>
<dbReference type="PANTHER" id="PTHR43553:SF24">
    <property type="entry name" value="ENERGY-COUPLING FACTOR TRANSPORTER ATP-BINDING PROTEIN ECFA1"/>
    <property type="match status" value="1"/>
</dbReference>
<dbReference type="SUPFAM" id="SSF52540">
    <property type="entry name" value="P-loop containing nucleoside triphosphate hydrolases"/>
    <property type="match status" value="1"/>
</dbReference>
<dbReference type="GO" id="GO:0043190">
    <property type="term" value="C:ATP-binding cassette (ABC) transporter complex"/>
    <property type="evidence" value="ECO:0007669"/>
    <property type="project" value="TreeGrafter"/>
</dbReference>
<keyword evidence="7" id="KW-1278">Translocase</keyword>
<keyword evidence="13" id="KW-1185">Reference proteome</keyword>
<accession>A0A2L2XFR8</accession>
<dbReference type="NCBIfam" id="TIGR01166">
    <property type="entry name" value="cbiO"/>
    <property type="match status" value="1"/>
</dbReference>
<comment type="similarity">
    <text evidence="2 10">Belongs to the ABC transporter superfamily.</text>
</comment>
<proteinExistence type="inferred from homology"/>
<comment type="function">
    <text evidence="10">Part of an ABC transporter complex. Responsible for energy coupling to the transport system.</text>
</comment>
<dbReference type="AlphaFoldDB" id="A0A2L2XFR8"/>
<keyword evidence="6 10" id="KW-0067">ATP-binding</keyword>
<dbReference type="InterPro" id="IPR003593">
    <property type="entry name" value="AAA+_ATPase"/>
</dbReference>
<keyword evidence="4 10" id="KW-1003">Cell membrane</keyword>
<dbReference type="PROSITE" id="PS00211">
    <property type="entry name" value="ABC_TRANSPORTER_1"/>
    <property type="match status" value="1"/>
</dbReference>
<dbReference type="GO" id="GO:0006824">
    <property type="term" value="P:cobalt ion transport"/>
    <property type="evidence" value="ECO:0007669"/>
    <property type="project" value="InterPro"/>
</dbReference>
<name>A0A2L2XFR8_9FIRM</name>
<dbReference type="EMBL" id="BFAV01000141">
    <property type="protein sequence ID" value="GBF34553.1"/>
    <property type="molecule type" value="Genomic_DNA"/>
</dbReference>
<dbReference type="InterPro" id="IPR027417">
    <property type="entry name" value="P-loop_NTPase"/>
</dbReference>
<dbReference type="GO" id="GO:0005524">
    <property type="term" value="F:ATP binding"/>
    <property type="evidence" value="ECO:0007669"/>
    <property type="project" value="UniProtKB-UniRule"/>
</dbReference>
<comment type="caution">
    <text evidence="12">The sequence shown here is derived from an EMBL/GenBank/DDBJ whole genome shotgun (WGS) entry which is preliminary data.</text>
</comment>
<dbReference type="InterPro" id="IPR015856">
    <property type="entry name" value="ABC_transpr_CbiO/EcfA_su"/>
</dbReference>
<protein>
    <recommendedName>
        <fullName evidence="10">ABC transporter ATP-binding protein</fullName>
    </recommendedName>
</protein>
<evidence type="ECO:0000256" key="7">
    <source>
        <dbReference type="ARBA" id="ARBA00022967"/>
    </source>
</evidence>
<feature type="domain" description="ABC transporter" evidence="11">
    <location>
        <begin position="6"/>
        <end position="241"/>
    </location>
</feature>
<organism evidence="12 13">
    <name type="scientific">Desulfocucumis palustris</name>
    <dbReference type="NCBI Taxonomy" id="1898651"/>
    <lineage>
        <taxon>Bacteria</taxon>
        <taxon>Bacillati</taxon>
        <taxon>Bacillota</taxon>
        <taxon>Clostridia</taxon>
        <taxon>Eubacteriales</taxon>
        <taxon>Desulfocucumaceae</taxon>
        <taxon>Desulfocucumis</taxon>
    </lineage>
</organism>
<evidence type="ECO:0000256" key="10">
    <source>
        <dbReference type="RuleBase" id="RU364103"/>
    </source>
</evidence>
<evidence type="ECO:0000313" key="12">
    <source>
        <dbReference type="EMBL" id="GBF34553.1"/>
    </source>
</evidence>
<dbReference type="OrthoDB" id="9784332at2"/>
<evidence type="ECO:0000313" key="13">
    <source>
        <dbReference type="Proteomes" id="UP000239549"/>
    </source>
</evidence>